<evidence type="ECO:0000313" key="1">
    <source>
        <dbReference type="EMBL" id="NUQ88731.1"/>
    </source>
</evidence>
<comment type="caution">
    <text evidence="1">The sequence shown here is derived from an EMBL/GenBank/DDBJ whole genome shotgun (WGS) entry which is preliminary data.</text>
</comment>
<dbReference type="Proteomes" id="UP000574690">
    <property type="component" value="Unassembled WGS sequence"/>
</dbReference>
<feature type="non-terminal residue" evidence="1">
    <location>
        <position position="1"/>
    </location>
</feature>
<name>A0A850C7C9_9ACTN</name>
<organism evidence="1 2">
    <name type="scientific">Glycomyces artemisiae</name>
    <dbReference type="NCBI Taxonomy" id="1076443"/>
    <lineage>
        <taxon>Bacteria</taxon>
        <taxon>Bacillati</taxon>
        <taxon>Actinomycetota</taxon>
        <taxon>Actinomycetes</taxon>
        <taxon>Glycomycetales</taxon>
        <taxon>Glycomycetaceae</taxon>
        <taxon>Glycomyces</taxon>
    </lineage>
</organism>
<sequence>DDAEQFRTQYGEAIPEALANHRAMALNLRRAADCDLGIQTALHLVVAQALQDGHDRLEALSTKTVFEGEGLKVLQTTGFVVGIVGLAYMGTSMGLTGLAVSAASASGAEVYINPETDTLPSSEEIRSVAETLASGLASAAEDAVELRNICADELHSLADPVRFDIGGPELVPGSGYYG</sequence>
<proteinExistence type="predicted"/>
<reference evidence="1 2" key="1">
    <citation type="submission" date="2020-05" db="EMBL/GenBank/DDBJ databases">
        <title>DNA-SIP metagenomic assembled genomes.</title>
        <authorList>
            <person name="Yu J."/>
        </authorList>
    </citation>
    <scope>NUCLEOTIDE SEQUENCE [LARGE SCALE GENOMIC DNA]</scope>
    <source>
        <strain evidence="1">Bin5.27</strain>
    </source>
</reference>
<dbReference type="AlphaFoldDB" id="A0A850C7C9"/>
<dbReference type="EMBL" id="JABFXE010000410">
    <property type="protein sequence ID" value="NUQ88731.1"/>
    <property type="molecule type" value="Genomic_DNA"/>
</dbReference>
<evidence type="ECO:0000313" key="2">
    <source>
        <dbReference type="Proteomes" id="UP000574690"/>
    </source>
</evidence>
<gene>
    <name evidence="1" type="ORF">HOQ43_09750</name>
</gene>
<protein>
    <submittedName>
        <fullName evidence="1">Uncharacterized protein</fullName>
    </submittedName>
</protein>
<accession>A0A850C7C9</accession>